<gene>
    <name evidence="9" type="ORF">DWG24_10500</name>
    <name evidence="10" type="ORF">FGI21_03325</name>
</gene>
<feature type="signal peptide" evidence="8">
    <location>
        <begin position="1"/>
        <end position="27"/>
    </location>
</feature>
<dbReference type="Gene3D" id="1.20.1600.10">
    <property type="entry name" value="Outer membrane efflux proteins (OEP)"/>
    <property type="match status" value="1"/>
</dbReference>
<dbReference type="EMBL" id="CP040817">
    <property type="protein sequence ID" value="QYM90965.1"/>
    <property type="molecule type" value="Genomic_DNA"/>
</dbReference>
<dbReference type="SUPFAM" id="SSF56954">
    <property type="entry name" value="Outer membrane efflux proteins (OEP)"/>
    <property type="match status" value="1"/>
</dbReference>
<evidence type="ECO:0000256" key="7">
    <source>
        <dbReference type="ARBA" id="ARBA00023237"/>
    </source>
</evidence>
<reference evidence="9 11" key="1">
    <citation type="submission" date="2018-11" db="EMBL/GenBank/DDBJ databases">
        <title>Complete genome sequence of Dickeya zeae strain CE1 infecting Canna edulis Ker-Gawl. in China.</title>
        <authorList>
            <person name="Zhang J."/>
            <person name="Lin B."/>
            <person name="Shen H."/>
            <person name="Jiang S."/>
            <person name="Pu X."/>
            <person name="Sun D."/>
        </authorList>
    </citation>
    <scope>NUCLEOTIDE SEQUENCE [LARGE SCALE GENOMIC DNA]</scope>
    <source>
        <strain evidence="9 11">CE1</strain>
    </source>
</reference>
<dbReference type="PANTHER" id="PTHR30026">
    <property type="entry name" value="OUTER MEMBRANE PROTEIN TOLC"/>
    <property type="match status" value="1"/>
</dbReference>
<proteinExistence type="inferred from homology"/>
<evidence type="ECO:0000313" key="9">
    <source>
        <dbReference type="EMBL" id="QIZ51165.1"/>
    </source>
</evidence>
<evidence type="ECO:0000256" key="6">
    <source>
        <dbReference type="ARBA" id="ARBA00023136"/>
    </source>
</evidence>
<accession>A0AAE6Z0I4</accession>
<keyword evidence="4" id="KW-1134">Transmembrane beta strand</keyword>
<dbReference type="GO" id="GO:0009279">
    <property type="term" value="C:cell outer membrane"/>
    <property type="evidence" value="ECO:0007669"/>
    <property type="project" value="UniProtKB-SubCell"/>
</dbReference>
<evidence type="ECO:0000256" key="2">
    <source>
        <dbReference type="ARBA" id="ARBA00007613"/>
    </source>
</evidence>
<dbReference type="InterPro" id="IPR003423">
    <property type="entry name" value="OMP_efflux"/>
</dbReference>
<evidence type="ECO:0000256" key="1">
    <source>
        <dbReference type="ARBA" id="ARBA00004442"/>
    </source>
</evidence>
<dbReference type="EMBL" id="CP033622">
    <property type="protein sequence ID" value="QIZ51165.1"/>
    <property type="molecule type" value="Genomic_DNA"/>
</dbReference>
<feature type="chain" id="PRO_5042192970" evidence="8">
    <location>
        <begin position="28"/>
        <end position="468"/>
    </location>
</feature>
<keyword evidence="3" id="KW-0813">Transport</keyword>
<dbReference type="PANTHER" id="PTHR30026:SF20">
    <property type="entry name" value="OUTER MEMBRANE PROTEIN TOLC"/>
    <property type="match status" value="1"/>
</dbReference>
<keyword evidence="7" id="KW-0998">Cell outer membrane</keyword>
<dbReference type="GO" id="GO:0015288">
    <property type="term" value="F:porin activity"/>
    <property type="evidence" value="ECO:0007669"/>
    <property type="project" value="TreeGrafter"/>
</dbReference>
<dbReference type="Proteomes" id="UP000500801">
    <property type="component" value="Chromosome"/>
</dbReference>
<sequence length="468" mass="52887">MRRKAVLLAVVLSLSIVLSLSGGGAQAMGLVDAWEQALRNDAQLRAAGFERDAGQEEVAIGRAGLLPSLQYNYGVNYSHSKVTQRDRTVNNTSQRDYDNYVSTLTLRQPLLDYAAWARYQQGISRKLMADQRFRDRSQDLMIRLYQAWSDALLAQEKLTLLDAQRRAYEEQLALNRRLLAAGEGTQTDLRETEARYTVTNAQRIEQEDTLDAAMTALENMIGSPLQIQDLSPLALDVLPDNVTENRSLTQWRELAVRHNAKLAVQRENVGYSRNEIERNRAGHLPSMDLVASTRNSLSESEYNYNQKYDTQTVGLQVRVPLYSGGAVSASMRQATAEYEQSQAELDNQTRQTFAELRRQFNLCTNGAAKIRAWQMSVAAAEEAIRATRQSVAGGERINLDVLMAEQEWYNARRELAEVKYRWLQAWLNLRYTAGTLNEQDMMQLAAWFQSADVARKGKVKTSSGNKTN</sequence>
<dbReference type="Proteomes" id="UP000824976">
    <property type="component" value="Chromosome"/>
</dbReference>
<dbReference type="InterPro" id="IPR051906">
    <property type="entry name" value="TolC-like"/>
</dbReference>
<keyword evidence="6" id="KW-0472">Membrane</keyword>
<dbReference type="NCBIfam" id="TIGR01844">
    <property type="entry name" value="type_I_sec_TolC"/>
    <property type="match status" value="1"/>
</dbReference>
<reference evidence="10 12" key="2">
    <citation type="submission" date="2019-06" db="EMBL/GenBank/DDBJ databases">
        <title>Complete genome of Dickeya zeae PL65.</title>
        <authorList>
            <person name="Boluk G."/>
            <person name="Arif M."/>
        </authorList>
    </citation>
    <scope>NUCLEOTIDE SEQUENCE [LARGE SCALE GENOMIC DNA]</scope>
    <source>
        <strain evidence="10 12">PL65</strain>
    </source>
</reference>
<protein>
    <submittedName>
        <fullName evidence="9">Peptidase</fullName>
    </submittedName>
    <submittedName>
        <fullName evidence="10">TolC family outer membrane protein</fullName>
    </submittedName>
</protein>
<dbReference type="GO" id="GO:1990281">
    <property type="term" value="C:efflux pump complex"/>
    <property type="evidence" value="ECO:0007669"/>
    <property type="project" value="TreeGrafter"/>
</dbReference>
<dbReference type="GO" id="GO:0015562">
    <property type="term" value="F:efflux transmembrane transporter activity"/>
    <property type="evidence" value="ECO:0007669"/>
    <property type="project" value="InterPro"/>
</dbReference>
<keyword evidence="5" id="KW-0812">Transmembrane</keyword>
<dbReference type="Pfam" id="PF02321">
    <property type="entry name" value="OEP"/>
    <property type="match status" value="2"/>
</dbReference>
<comment type="subcellular location">
    <subcellularLocation>
        <location evidence="1">Cell outer membrane</location>
    </subcellularLocation>
</comment>
<evidence type="ECO:0000313" key="10">
    <source>
        <dbReference type="EMBL" id="QYM90965.1"/>
    </source>
</evidence>
<evidence type="ECO:0000313" key="12">
    <source>
        <dbReference type="Proteomes" id="UP000824976"/>
    </source>
</evidence>
<dbReference type="RefSeq" id="WP_168362478.1">
    <property type="nucleotide sequence ID" value="NZ_CP033622.1"/>
</dbReference>
<evidence type="ECO:0000256" key="8">
    <source>
        <dbReference type="SAM" id="SignalP"/>
    </source>
</evidence>
<comment type="similarity">
    <text evidence="2">Belongs to the outer membrane factor (OMF) (TC 1.B.17) family.</text>
</comment>
<evidence type="ECO:0000256" key="4">
    <source>
        <dbReference type="ARBA" id="ARBA00022452"/>
    </source>
</evidence>
<dbReference type="AlphaFoldDB" id="A0AAE6Z0I4"/>
<keyword evidence="8" id="KW-0732">Signal</keyword>
<evidence type="ECO:0000313" key="11">
    <source>
        <dbReference type="Proteomes" id="UP000500801"/>
    </source>
</evidence>
<name>A0AAE6Z0I4_9GAMM</name>
<organism evidence="9 11">
    <name type="scientific">Dickeya zeae</name>
    <dbReference type="NCBI Taxonomy" id="204042"/>
    <lineage>
        <taxon>Bacteria</taxon>
        <taxon>Pseudomonadati</taxon>
        <taxon>Pseudomonadota</taxon>
        <taxon>Gammaproteobacteria</taxon>
        <taxon>Enterobacterales</taxon>
        <taxon>Pectobacteriaceae</taxon>
        <taxon>Dickeya</taxon>
    </lineage>
</organism>
<evidence type="ECO:0000256" key="5">
    <source>
        <dbReference type="ARBA" id="ARBA00022692"/>
    </source>
</evidence>
<evidence type="ECO:0000256" key="3">
    <source>
        <dbReference type="ARBA" id="ARBA00022448"/>
    </source>
</evidence>
<keyword evidence="12" id="KW-1185">Reference proteome</keyword>
<dbReference type="InterPro" id="IPR010130">
    <property type="entry name" value="T1SS_OMP_TolC"/>
</dbReference>